<organism evidence="1 2">
    <name type="scientific">Cudoniella acicularis</name>
    <dbReference type="NCBI Taxonomy" id="354080"/>
    <lineage>
        <taxon>Eukaryota</taxon>
        <taxon>Fungi</taxon>
        <taxon>Dikarya</taxon>
        <taxon>Ascomycota</taxon>
        <taxon>Pezizomycotina</taxon>
        <taxon>Leotiomycetes</taxon>
        <taxon>Helotiales</taxon>
        <taxon>Tricladiaceae</taxon>
        <taxon>Cudoniella</taxon>
    </lineage>
</organism>
<evidence type="ECO:0000313" key="1">
    <source>
        <dbReference type="EMBL" id="KAF4634290.1"/>
    </source>
</evidence>
<protein>
    <submittedName>
        <fullName evidence="1">Uncharacterized protein</fullName>
    </submittedName>
</protein>
<dbReference type="EMBL" id="JAAMPI010000195">
    <property type="protein sequence ID" value="KAF4634290.1"/>
    <property type="molecule type" value="Genomic_DNA"/>
</dbReference>
<accession>A0A8H4W7A7</accession>
<evidence type="ECO:0000313" key="2">
    <source>
        <dbReference type="Proteomes" id="UP000566819"/>
    </source>
</evidence>
<comment type="caution">
    <text evidence="1">The sequence shown here is derived from an EMBL/GenBank/DDBJ whole genome shotgun (WGS) entry which is preliminary data.</text>
</comment>
<dbReference type="Proteomes" id="UP000566819">
    <property type="component" value="Unassembled WGS sequence"/>
</dbReference>
<reference evidence="1 2" key="1">
    <citation type="submission" date="2020-03" db="EMBL/GenBank/DDBJ databases">
        <title>Draft Genome Sequence of Cudoniella acicularis.</title>
        <authorList>
            <person name="Buettner E."/>
            <person name="Kellner H."/>
        </authorList>
    </citation>
    <scope>NUCLEOTIDE SEQUENCE [LARGE SCALE GENOMIC DNA]</scope>
    <source>
        <strain evidence="1 2">DSM 108380</strain>
    </source>
</reference>
<proteinExistence type="predicted"/>
<gene>
    <name evidence="1" type="ORF">G7Y89_g3820</name>
</gene>
<sequence length="99" mass="11095">MVVFNVRKRQAYGWVVRLRLDQSHGGEGWSQEALAPIRQRFQIQSRNFGSNDPRKWMVVASSVQNDTEVGGLDRALIVQTEQAQGIDGKVDIPASAKDE</sequence>
<keyword evidence="2" id="KW-1185">Reference proteome</keyword>
<dbReference type="AlphaFoldDB" id="A0A8H4W7A7"/>
<name>A0A8H4W7A7_9HELO</name>